<reference evidence="2" key="1">
    <citation type="journal article" date="2014" name="Science">
        <title>Ancient hybridizations among the ancestral genomes of bread wheat.</title>
        <authorList>
            <consortium name="International Wheat Genome Sequencing Consortium,"/>
            <person name="Marcussen T."/>
            <person name="Sandve S.R."/>
            <person name="Heier L."/>
            <person name="Spannagl M."/>
            <person name="Pfeifer M."/>
            <person name="Jakobsen K.S."/>
            <person name="Wulff B.B."/>
            <person name="Steuernagel B."/>
            <person name="Mayer K.F."/>
            <person name="Olsen O.A."/>
        </authorList>
    </citation>
    <scope>NUCLEOTIDE SEQUENCE [LARGE SCALE GENOMIC DNA]</scope>
    <source>
        <strain evidence="2">cv. AL8/78</strain>
    </source>
</reference>
<dbReference type="PANTHER" id="PTHR46632:SF14">
    <property type="entry name" value="RING-TYPE E3 UBIQUITIN TRANSFERASE"/>
    <property type="match status" value="1"/>
</dbReference>
<evidence type="ECO:0000313" key="1">
    <source>
        <dbReference type="EnsemblPlants" id="AET3Gv20035500.1"/>
    </source>
</evidence>
<sequence>YDPCFCPVCKRAFVPGADPDALQEHLTGRHAWHLHYLTYGEEVLVDVDPHRHALLRADDGELFHLDLNRVRRTHADEDGTSISVIRMRPDNAVGAEAEFSYEVKPPGAVRRMKAPVWSSSLRRGMEDGNRIFVTVPEAGRHWHLVNVCIWRLPARS</sequence>
<evidence type="ECO:0000313" key="2">
    <source>
        <dbReference type="Proteomes" id="UP000015105"/>
    </source>
</evidence>
<reference evidence="2" key="2">
    <citation type="journal article" date="2017" name="Nat. Plants">
        <title>The Aegilops tauschii genome reveals multiple impacts of transposons.</title>
        <authorList>
            <person name="Zhao G."/>
            <person name="Zou C."/>
            <person name="Li K."/>
            <person name="Wang K."/>
            <person name="Li T."/>
            <person name="Gao L."/>
            <person name="Zhang X."/>
            <person name="Wang H."/>
            <person name="Yang Z."/>
            <person name="Liu X."/>
            <person name="Jiang W."/>
            <person name="Mao L."/>
            <person name="Kong X."/>
            <person name="Jiao Y."/>
            <person name="Jia J."/>
        </authorList>
    </citation>
    <scope>NUCLEOTIDE SEQUENCE [LARGE SCALE GENOMIC DNA]</scope>
    <source>
        <strain evidence="2">cv. AL8/78</strain>
    </source>
</reference>
<dbReference type="InterPro" id="IPR044286">
    <property type="entry name" value="SINL_plant"/>
</dbReference>
<dbReference type="PANTHER" id="PTHR46632">
    <property type="entry name" value="E3 UBIQUITIN-PROTEIN LIGASE SINA-LIKE 4"/>
    <property type="match status" value="1"/>
</dbReference>
<dbReference type="Gramene" id="AET3Gv20035500.1">
    <property type="protein sequence ID" value="AET3Gv20035500.1"/>
    <property type="gene ID" value="AET3Gv20035500"/>
</dbReference>
<accession>A0A453DQ47</accession>
<reference evidence="1" key="3">
    <citation type="journal article" date="2017" name="Nature">
        <title>Genome sequence of the progenitor of the wheat D genome Aegilops tauschii.</title>
        <authorList>
            <person name="Luo M.C."/>
            <person name="Gu Y.Q."/>
            <person name="Puiu D."/>
            <person name="Wang H."/>
            <person name="Twardziok S.O."/>
            <person name="Deal K.R."/>
            <person name="Huo N."/>
            <person name="Zhu T."/>
            <person name="Wang L."/>
            <person name="Wang Y."/>
            <person name="McGuire P.E."/>
            <person name="Liu S."/>
            <person name="Long H."/>
            <person name="Ramasamy R.K."/>
            <person name="Rodriguez J.C."/>
            <person name="Van S.L."/>
            <person name="Yuan L."/>
            <person name="Wang Z."/>
            <person name="Xia Z."/>
            <person name="Xiao L."/>
            <person name="Anderson O.D."/>
            <person name="Ouyang S."/>
            <person name="Liang Y."/>
            <person name="Zimin A.V."/>
            <person name="Pertea G."/>
            <person name="Qi P."/>
            <person name="Bennetzen J.L."/>
            <person name="Dai X."/>
            <person name="Dawson M.W."/>
            <person name="Muller H.G."/>
            <person name="Kugler K."/>
            <person name="Rivarola-Duarte L."/>
            <person name="Spannagl M."/>
            <person name="Mayer K.F.X."/>
            <person name="Lu F.H."/>
            <person name="Bevan M.W."/>
            <person name="Leroy P."/>
            <person name="Li P."/>
            <person name="You F.M."/>
            <person name="Sun Q."/>
            <person name="Liu Z."/>
            <person name="Lyons E."/>
            <person name="Wicker T."/>
            <person name="Salzberg S.L."/>
            <person name="Devos K.M."/>
            <person name="Dvorak J."/>
        </authorList>
    </citation>
    <scope>NUCLEOTIDE SEQUENCE [LARGE SCALE GENOMIC DNA]</scope>
    <source>
        <strain evidence="1">cv. AL8/78</strain>
    </source>
</reference>
<evidence type="ECO:0008006" key="3">
    <source>
        <dbReference type="Google" id="ProtNLM"/>
    </source>
</evidence>
<dbReference type="EnsemblPlants" id="AET3Gv20035500.1">
    <property type="protein sequence ID" value="AET3Gv20035500.1"/>
    <property type="gene ID" value="AET3Gv20035500"/>
</dbReference>
<keyword evidence="2" id="KW-1185">Reference proteome</keyword>
<dbReference type="STRING" id="200361.A0A453DQ47"/>
<name>A0A453DQ47_AEGTS</name>
<dbReference type="AlphaFoldDB" id="A0A453DQ47"/>
<proteinExistence type="predicted"/>
<reference evidence="1" key="5">
    <citation type="journal article" date="2021" name="G3 (Bethesda)">
        <title>Aegilops tauschii genome assembly Aet v5.0 features greater sequence contiguity and improved annotation.</title>
        <authorList>
            <person name="Wang L."/>
            <person name="Zhu T."/>
            <person name="Rodriguez J.C."/>
            <person name="Deal K.R."/>
            <person name="Dubcovsky J."/>
            <person name="McGuire P.E."/>
            <person name="Lux T."/>
            <person name="Spannagl M."/>
            <person name="Mayer K.F.X."/>
            <person name="Baldrich P."/>
            <person name="Meyers B.C."/>
            <person name="Huo N."/>
            <person name="Gu Y.Q."/>
            <person name="Zhou H."/>
            <person name="Devos K.M."/>
            <person name="Bennetzen J.L."/>
            <person name="Unver T."/>
            <person name="Budak H."/>
            <person name="Gulick P.J."/>
            <person name="Galiba G."/>
            <person name="Kalapos B."/>
            <person name="Nelson D.R."/>
            <person name="Li P."/>
            <person name="You F.M."/>
            <person name="Luo M.C."/>
            <person name="Dvorak J."/>
        </authorList>
    </citation>
    <scope>NUCLEOTIDE SEQUENCE [LARGE SCALE GENOMIC DNA]</scope>
    <source>
        <strain evidence="1">cv. AL8/78</strain>
    </source>
</reference>
<dbReference type="Proteomes" id="UP000015105">
    <property type="component" value="Chromosome 3D"/>
</dbReference>
<dbReference type="SUPFAM" id="SSF49599">
    <property type="entry name" value="TRAF domain-like"/>
    <property type="match status" value="1"/>
</dbReference>
<organism evidence="1 2">
    <name type="scientific">Aegilops tauschii subsp. strangulata</name>
    <name type="common">Goatgrass</name>
    <dbReference type="NCBI Taxonomy" id="200361"/>
    <lineage>
        <taxon>Eukaryota</taxon>
        <taxon>Viridiplantae</taxon>
        <taxon>Streptophyta</taxon>
        <taxon>Embryophyta</taxon>
        <taxon>Tracheophyta</taxon>
        <taxon>Spermatophyta</taxon>
        <taxon>Magnoliopsida</taxon>
        <taxon>Liliopsida</taxon>
        <taxon>Poales</taxon>
        <taxon>Poaceae</taxon>
        <taxon>BOP clade</taxon>
        <taxon>Pooideae</taxon>
        <taxon>Triticodae</taxon>
        <taxon>Triticeae</taxon>
        <taxon>Triticinae</taxon>
        <taxon>Aegilops</taxon>
    </lineage>
</organism>
<reference evidence="1" key="4">
    <citation type="submission" date="2019-03" db="UniProtKB">
        <authorList>
            <consortium name="EnsemblPlants"/>
        </authorList>
    </citation>
    <scope>IDENTIFICATION</scope>
</reference>
<protein>
    <recommendedName>
        <fullName evidence="3">SIAH-type domain-containing protein</fullName>
    </recommendedName>
</protein>